<proteinExistence type="predicted"/>
<evidence type="ECO:0000313" key="3">
    <source>
        <dbReference type="EMBL" id="CAE8640627.1"/>
    </source>
</evidence>
<protein>
    <submittedName>
        <fullName evidence="3">Uncharacterized protein</fullName>
    </submittedName>
</protein>
<gene>
    <name evidence="3" type="ORF">PGLA2088_LOCUS2180</name>
</gene>
<evidence type="ECO:0000313" key="4">
    <source>
        <dbReference type="Proteomes" id="UP000626109"/>
    </source>
</evidence>
<reference evidence="3" key="1">
    <citation type="submission" date="2021-02" db="EMBL/GenBank/DDBJ databases">
        <authorList>
            <person name="Dougan E. K."/>
            <person name="Rhodes N."/>
            <person name="Thang M."/>
            <person name="Chan C."/>
        </authorList>
    </citation>
    <scope>NUCLEOTIDE SEQUENCE</scope>
</reference>
<dbReference type="Proteomes" id="UP000626109">
    <property type="component" value="Unassembled WGS sequence"/>
</dbReference>
<dbReference type="AlphaFoldDB" id="A0A813HR55"/>
<keyword evidence="1" id="KW-0040">ANK repeat</keyword>
<evidence type="ECO:0000256" key="2">
    <source>
        <dbReference type="SAM" id="MobiDB-lite"/>
    </source>
</evidence>
<feature type="repeat" description="ANK" evidence="1">
    <location>
        <begin position="547"/>
        <end position="579"/>
    </location>
</feature>
<feature type="compositionally biased region" description="Basic and acidic residues" evidence="2">
    <location>
        <begin position="373"/>
        <end position="402"/>
    </location>
</feature>
<feature type="compositionally biased region" description="Basic and acidic residues" evidence="2">
    <location>
        <begin position="338"/>
        <end position="359"/>
    </location>
</feature>
<evidence type="ECO:0000256" key="1">
    <source>
        <dbReference type="PROSITE-ProRule" id="PRU00023"/>
    </source>
</evidence>
<dbReference type="SUPFAM" id="SSF48403">
    <property type="entry name" value="Ankyrin repeat"/>
    <property type="match status" value="1"/>
</dbReference>
<name>A0A813HR55_POLGL</name>
<dbReference type="PROSITE" id="PS50297">
    <property type="entry name" value="ANK_REP_REGION"/>
    <property type="match status" value="1"/>
</dbReference>
<sequence>MHHRNERNADNRRLEENRFEAVSLFRRNPRCLAEDKGGLGSSAEVFAWQLRLQEKLAQTSAAAKPGGVQQAVDFWLQRSKAVLGRQQYFLAYEHGKAAVRLGSGARPDGLHSFGAPPATAAGSASPEEPASMGCWCPEEAAVLHYAHGSFQAVAEKLRRLCASKGSWWRCYALYTQGRHLSDQDLSSIYRGAVALCDDEAEAARQIASGVCAAAEPATVFFERARMGKSGRAVTIYIPEEYSKAIQQWADKIEGMKEDIYAIMQDESLEKELSSCKFRLADLLAGKRGAYQLRAFVNDKHCIGHALSTSENLEKHRKTINSRPAKEWFISNADKQKLKEAENESIKNTEAKMGEEAPEKGKKRKGPLTEEEMDERRKIRTREKFKQKKEEEKAERAKEEAQSRRSAKRFKRAEMPVKGGPVTKTLGQKIHAKKKVMLHLSLPGVRLSPGSNRMAPNGAIVPVPEVSESRLCLQKGGVDESGWYSKNGALVQRSQAQSSQQEKDELGRVSATQQSFMDHVKAGRLDRVEDLLEFRRDEIDLNFQEEWQGKTALMLATLANQVEIVDVLLEARADPHIRDRTEMRYTPLEVAQVIMEDEDPEFQEVVNMLKDASGHDHLSRARRSPYDMG</sequence>
<organism evidence="3 4">
    <name type="scientific">Polarella glacialis</name>
    <name type="common">Dinoflagellate</name>
    <dbReference type="NCBI Taxonomy" id="89957"/>
    <lineage>
        <taxon>Eukaryota</taxon>
        <taxon>Sar</taxon>
        <taxon>Alveolata</taxon>
        <taxon>Dinophyceae</taxon>
        <taxon>Suessiales</taxon>
        <taxon>Suessiaceae</taxon>
        <taxon>Polarella</taxon>
    </lineage>
</organism>
<feature type="region of interest" description="Disordered" evidence="2">
    <location>
        <begin position="338"/>
        <end position="410"/>
    </location>
</feature>
<dbReference type="EMBL" id="CAJNNW010001731">
    <property type="protein sequence ID" value="CAE8640627.1"/>
    <property type="molecule type" value="Genomic_DNA"/>
</dbReference>
<dbReference type="PROSITE" id="PS50088">
    <property type="entry name" value="ANK_REPEAT"/>
    <property type="match status" value="1"/>
</dbReference>
<comment type="caution">
    <text evidence="3">The sequence shown here is derived from an EMBL/GenBank/DDBJ whole genome shotgun (WGS) entry which is preliminary data.</text>
</comment>
<dbReference type="InterPro" id="IPR002110">
    <property type="entry name" value="Ankyrin_rpt"/>
</dbReference>
<dbReference type="InterPro" id="IPR036770">
    <property type="entry name" value="Ankyrin_rpt-contain_sf"/>
</dbReference>
<dbReference type="Pfam" id="PF12796">
    <property type="entry name" value="Ank_2"/>
    <property type="match status" value="1"/>
</dbReference>
<accession>A0A813HR55</accession>
<dbReference type="Gene3D" id="1.25.40.20">
    <property type="entry name" value="Ankyrin repeat-containing domain"/>
    <property type="match status" value="1"/>
</dbReference>
<dbReference type="SMART" id="SM00248">
    <property type="entry name" value="ANK"/>
    <property type="match status" value="1"/>
</dbReference>